<evidence type="ECO:0000313" key="1">
    <source>
        <dbReference type="EMBL" id="TRM56824.1"/>
    </source>
</evidence>
<evidence type="ECO:0000313" key="2">
    <source>
        <dbReference type="Proteomes" id="UP000320762"/>
    </source>
</evidence>
<sequence>MDPETLFPELQLCSDMGPHAYVIFKTSSKVRRLLIATNPQGRLIEPAQEELRHLARYVARAAEAITAFHQVFRAIRRAILDNSSPVDAAITTICEQYDIFDQALDELLVLKDTTMGAIDELGRVVVQQLSYPPIIHFVIMHILGSDWSKRAIALATIPSLLDTVRSHVQSIAVLVIDLKTCSTVTHDRFSIEKLREIRGLSEETRTRIDCFVMTASGDLPKWADHVEGFASVLQDLAVPFFPIRD</sequence>
<dbReference type="OrthoDB" id="2936052at2759"/>
<gene>
    <name evidence="1" type="ORF">BD626DRAFT_517515</name>
</gene>
<name>A0A550BW96_9AGAR</name>
<organism evidence="1 2">
    <name type="scientific">Schizophyllum amplum</name>
    <dbReference type="NCBI Taxonomy" id="97359"/>
    <lineage>
        <taxon>Eukaryota</taxon>
        <taxon>Fungi</taxon>
        <taxon>Dikarya</taxon>
        <taxon>Basidiomycota</taxon>
        <taxon>Agaricomycotina</taxon>
        <taxon>Agaricomycetes</taxon>
        <taxon>Agaricomycetidae</taxon>
        <taxon>Agaricales</taxon>
        <taxon>Schizophyllaceae</taxon>
        <taxon>Schizophyllum</taxon>
    </lineage>
</organism>
<reference evidence="1 2" key="1">
    <citation type="journal article" date="2019" name="New Phytol.">
        <title>Comparative genomics reveals unique wood-decay strategies and fruiting body development in the Schizophyllaceae.</title>
        <authorList>
            <person name="Almasi E."/>
            <person name="Sahu N."/>
            <person name="Krizsan K."/>
            <person name="Balint B."/>
            <person name="Kovacs G.M."/>
            <person name="Kiss B."/>
            <person name="Cseklye J."/>
            <person name="Drula E."/>
            <person name="Henrissat B."/>
            <person name="Nagy I."/>
            <person name="Chovatia M."/>
            <person name="Adam C."/>
            <person name="LaButti K."/>
            <person name="Lipzen A."/>
            <person name="Riley R."/>
            <person name="Grigoriev I.V."/>
            <person name="Nagy L.G."/>
        </authorList>
    </citation>
    <scope>NUCLEOTIDE SEQUENCE [LARGE SCALE GENOMIC DNA]</scope>
    <source>
        <strain evidence="1 2">NL-1724</strain>
    </source>
</reference>
<dbReference type="EMBL" id="VDMD01000058">
    <property type="protein sequence ID" value="TRM56824.1"/>
    <property type="molecule type" value="Genomic_DNA"/>
</dbReference>
<dbReference type="AlphaFoldDB" id="A0A550BW96"/>
<comment type="caution">
    <text evidence="1">The sequence shown here is derived from an EMBL/GenBank/DDBJ whole genome shotgun (WGS) entry which is preliminary data.</text>
</comment>
<dbReference type="Proteomes" id="UP000320762">
    <property type="component" value="Unassembled WGS sequence"/>
</dbReference>
<protein>
    <submittedName>
        <fullName evidence="1">Uncharacterized protein</fullName>
    </submittedName>
</protein>
<keyword evidence="2" id="KW-1185">Reference proteome</keyword>
<accession>A0A550BW96</accession>
<proteinExistence type="predicted"/>